<sequence>MSITRRLSPFFAVLGLAALAVYSGGAMEGARRGLSACAMVLIPSLFPFFIISALLRSTGAVSALARAAAGIMPRLFGVPGCAAAALVLGLAGGYPIGAAAIGELVRSGELTPDEADRALAFCNNSGPAFLIGAAGAGIFSSPAAGALLYASHITSALLAGLILRGKRVRALAVSLPAAAEPAYGSFTEAVTGSVRSMLTVCGYVVAFSALTGALEAAGIFSRLAGELALRTGLGLKLSRALLTGFFELGGGLSALSGAGMTPVSLACASLLAAWGGLSVHFQTAAVVAGTGVSLRRHTAGKLLSACLSAAITLLSAGLIM</sequence>
<evidence type="ECO:0000259" key="2">
    <source>
        <dbReference type="Pfam" id="PF07670"/>
    </source>
</evidence>
<feature type="transmembrane region" description="Helical" evidence="1">
    <location>
        <begin position="302"/>
        <end position="319"/>
    </location>
</feature>
<gene>
    <name evidence="3" type="ORF">IAB77_03970</name>
</gene>
<reference evidence="3" key="2">
    <citation type="journal article" date="2021" name="PeerJ">
        <title>Extensive microbial diversity within the chicken gut microbiome revealed by metagenomics and culture.</title>
        <authorList>
            <person name="Gilroy R."/>
            <person name="Ravi A."/>
            <person name="Getino M."/>
            <person name="Pursley I."/>
            <person name="Horton D.L."/>
            <person name="Alikhan N.F."/>
            <person name="Baker D."/>
            <person name="Gharbi K."/>
            <person name="Hall N."/>
            <person name="Watson M."/>
            <person name="Adriaenssens E.M."/>
            <person name="Foster-Nyarko E."/>
            <person name="Jarju S."/>
            <person name="Secka A."/>
            <person name="Antonio M."/>
            <person name="Oren A."/>
            <person name="Chaudhuri R.R."/>
            <person name="La Ragione R."/>
            <person name="Hildebrand F."/>
            <person name="Pallen M.J."/>
        </authorList>
    </citation>
    <scope>NUCLEOTIDE SEQUENCE</scope>
    <source>
        <strain evidence="3">ChiBcolR7-354</strain>
    </source>
</reference>
<dbReference type="InterPro" id="IPR011642">
    <property type="entry name" value="Gate_dom"/>
</dbReference>
<evidence type="ECO:0000256" key="1">
    <source>
        <dbReference type="SAM" id="Phobius"/>
    </source>
</evidence>
<feature type="transmembrane region" description="Helical" evidence="1">
    <location>
        <begin position="197"/>
        <end position="220"/>
    </location>
</feature>
<accession>A0A9D1CSH2</accession>
<reference evidence="3" key="1">
    <citation type="submission" date="2020-10" db="EMBL/GenBank/DDBJ databases">
        <authorList>
            <person name="Gilroy R."/>
        </authorList>
    </citation>
    <scope>NUCLEOTIDE SEQUENCE</scope>
    <source>
        <strain evidence="3">ChiBcolR7-354</strain>
    </source>
</reference>
<protein>
    <submittedName>
        <fullName evidence="3">Sporulation protein</fullName>
    </submittedName>
</protein>
<evidence type="ECO:0000313" key="3">
    <source>
        <dbReference type="EMBL" id="HIQ78398.1"/>
    </source>
</evidence>
<dbReference type="EMBL" id="DVGA01000041">
    <property type="protein sequence ID" value="HIQ78398.1"/>
    <property type="molecule type" value="Genomic_DNA"/>
</dbReference>
<dbReference type="AlphaFoldDB" id="A0A9D1CSH2"/>
<keyword evidence="1" id="KW-1133">Transmembrane helix</keyword>
<keyword evidence="1" id="KW-0812">Transmembrane</keyword>
<keyword evidence="1" id="KW-0472">Membrane</keyword>
<evidence type="ECO:0000313" key="4">
    <source>
        <dbReference type="Proteomes" id="UP000824262"/>
    </source>
</evidence>
<dbReference type="Proteomes" id="UP000824262">
    <property type="component" value="Unassembled WGS sequence"/>
</dbReference>
<proteinExistence type="predicted"/>
<feature type="domain" description="Nucleoside transporter/FeoB GTPase Gate" evidence="2">
    <location>
        <begin position="40"/>
        <end position="136"/>
    </location>
</feature>
<name>A0A9D1CSH2_9FIRM</name>
<feature type="transmembrane region" description="Helical" evidence="1">
    <location>
        <begin position="33"/>
        <end position="55"/>
    </location>
</feature>
<feature type="transmembrane region" description="Helical" evidence="1">
    <location>
        <begin position="75"/>
        <end position="98"/>
    </location>
</feature>
<dbReference type="Pfam" id="PF07670">
    <property type="entry name" value="Gate"/>
    <property type="match status" value="1"/>
</dbReference>
<comment type="caution">
    <text evidence="3">The sequence shown here is derived from an EMBL/GenBank/DDBJ whole genome shotgun (WGS) entry which is preliminary data.</text>
</comment>
<organism evidence="3 4">
    <name type="scientific">Candidatus Scatomorpha intestinavium</name>
    <dbReference type="NCBI Taxonomy" id="2840922"/>
    <lineage>
        <taxon>Bacteria</taxon>
        <taxon>Bacillati</taxon>
        <taxon>Bacillota</taxon>
        <taxon>Clostridia</taxon>
        <taxon>Eubacteriales</taxon>
        <taxon>Candidatus Scatomorpha</taxon>
    </lineage>
</organism>
<feature type="transmembrane region" description="Helical" evidence="1">
    <location>
        <begin position="118"/>
        <end position="139"/>
    </location>
</feature>